<dbReference type="InterPro" id="IPR000700">
    <property type="entry name" value="PAS-assoc_C"/>
</dbReference>
<keyword evidence="14" id="KW-1185">Reference proteome</keyword>
<dbReference type="GO" id="GO:0005524">
    <property type="term" value="F:ATP binding"/>
    <property type="evidence" value="ECO:0007669"/>
    <property type="project" value="UniProtKB-KW"/>
</dbReference>
<dbReference type="SMART" id="SM00091">
    <property type="entry name" value="PAS"/>
    <property type="match status" value="1"/>
</dbReference>
<dbReference type="SMART" id="SM00387">
    <property type="entry name" value="HATPase_c"/>
    <property type="match status" value="1"/>
</dbReference>
<dbReference type="InterPro" id="IPR001610">
    <property type="entry name" value="PAC"/>
</dbReference>
<dbReference type="SMART" id="SM00086">
    <property type="entry name" value="PAC"/>
    <property type="match status" value="1"/>
</dbReference>
<proteinExistence type="predicted"/>
<protein>
    <recommendedName>
        <fullName evidence="2">histidine kinase</fullName>
        <ecNumber evidence="2">2.7.13.3</ecNumber>
    </recommendedName>
</protein>
<dbReference type="Pfam" id="PF08447">
    <property type="entry name" value="PAS_3"/>
    <property type="match status" value="1"/>
</dbReference>
<evidence type="ECO:0000256" key="5">
    <source>
        <dbReference type="ARBA" id="ARBA00022741"/>
    </source>
</evidence>
<dbReference type="Gene3D" id="3.40.190.10">
    <property type="entry name" value="Periplasmic binding protein-like II"/>
    <property type="match status" value="1"/>
</dbReference>
<organism evidence="13 14">
    <name type="scientific">Trichormus variabilis SAG 1403-4b</name>
    <dbReference type="NCBI Taxonomy" id="447716"/>
    <lineage>
        <taxon>Bacteria</taxon>
        <taxon>Bacillati</taxon>
        <taxon>Cyanobacteriota</taxon>
        <taxon>Cyanophyceae</taxon>
        <taxon>Nostocales</taxon>
        <taxon>Nostocaceae</taxon>
        <taxon>Trichormus</taxon>
    </lineage>
</organism>
<evidence type="ECO:0000256" key="4">
    <source>
        <dbReference type="ARBA" id="ARBA00022679"/>
    </source>
</evidence>
<dbReference type="CDD" id="cd00130">
    <property type="entry name" value="PAS"/>
    <property type="match status" value="1"/>
</dbReference>
<dbReference type="NCBIfam" id="TIGR00229">
    <property type="entry name" value="sensory_box"/>
    <property type="match status" value="1"/>
</dbReference>
<evidence type="ECO:0000256" key="1">
    <source>
        <dbReference type="ARBA" id="ARBA00000085"/>
    </source>
</evidence>
<gene>
    <name evidence="13" type="ORF">DSM107003_37640</name>
</gene>
<dbReference type="PROSITE" id="PS50112">
    <property type="entry name" value="PAS"/>
    <property type="match status" value="1"/>
</dbReference>
<dbReference type="InterPro" id="IPR005467">
    <property type="entry name" value="His_kinase_dom"/>
</dbReference>
<reference evidence="13 14" key="1">
    <citation type="journal article" date="2019" name="Genome Biol. Evol.">
        <title>Day and night: Metabolic profiles and evolutionary relationships of six axenic non-marine cyanobacteria.</title>
        <authorList>
            <person name="Will S.E."/>
            <person name="Henke P."/>
            <person name="Boedeker C."/>
            <person name="Huang S."/>
            <person name="Brinkmann H."/>
            <person name="Rohde M."/>
            <person name="Jarek M."/>
            <person name="Friedl T."/>
            <person name="Seufert S."/>
            <person name="Schumacher M."/>
            <person name="Overmann J."/>
            <person name="Neumann-Schaal M."/>
            <person name="Petersen J."/>
        </authorList>
    </citation>
    <scope>NUCLEOTIDE SEQUENCE [LARGE SCALE GENOMIC DNA]</scope>
    <source>
        <strain evidence="13 14">SAG 1403-4b</strain>
    </source>
</reference>
<dbReference type="PROSITE" id="PS50109">
    <property type="entry name" value="HIS_KIN"/>
    <property type="match status" value="1"/>
</dbReference>
<dbReference type="CDD" id="cd00082">
    <property type="entry name" value="HisKA"/>
    <property type="match status" value="1"/>
</dbReference>
<feature type="domain" description="PAC" evidence="12">
    <location>
        <begin position="358"/>
        <end position="410"/>
    </location>
</feature>
<dbReference type="OrthoDB" id="5401154at2"/>
<dbReference type="GO" id="GO:0000155">
    <property type="term" value="F:phosphorelay sensor kinase activity"/>
    <property type="evidence" value="ECO:0007669"/>
    <property type="project" value="InterPro"/>
</dbReference>
<feature type="coiled-coil region" evidence="9">
    <location>
        <begin position="401"/>
        <end position="435"/>
    </location>
</feature>
<keyword evidence="8" id="KW-0902">Two-component regulatory system</keyword>
<dbReference type="PANTHER" id="PTHR43065">
    <property type="entry name" value="SENSOR HISTIDINE KINASE"/>
    <property type="match status" value="1"/>
</dbReference>
<dbReference type="SUPFAM" id="SSF55874">
    <property type="entry name" value="ATPase domain of HSP90 chaperone/DNA topoisomerase II/histidine kinase"/>
    <property type="match status" value="1"/>
</dbReference>
<dbReference type="EC" id="2.7.13.3" evidence="2"/>
<evidence type="ECO:0000256" key="8">
    <source>
        <dbReference type="ARBA" id="ARBA00023012"/>
    </source>
</evidence>
<dbReference type="Gene3D" id="1.10.287.130">
    <property type="match status" value="1"/>
</dbReference>
<evidence type="ECO:0000259" key="11">
    <source>
        <dbReference type="PROSITE" id="PS50112"/>
    </source>
</evidence>
<dbReference type="Gene3D" id="3.30.565.10">
    <property type="entry name" value="Histidine kinase-like ATPase, C-terminal domain"/>
    <property type="match status" value="1"/>
</dbReference>
<dbReference type="InterPro" id="IPR004358">
    <property type="entry name" value="Sig_transdc_His_kin-like_C"/>
</dbReference>
<dbReference type="Pfam" id="PF02518">
    <property type="entry name" value="HATPase_c"/>
    <property type="match status" value="1"/>
</dbReference>
<evidence type="ECO:0000256" key="6">
    <source>
        <dbReference type="ARBA" id="ARBA00022777"/>
    </source>
</evidence>
<dbReference type="PROSITE" id="PS50113">
    <property type="entry name" value="PAC"/>
    <property type="match status" value="1"/>
</dbReference>
<dbReference type="AlphaFoldDB" id="A0A3S1C2T5"/>
<dbReference type="Proteomes" id="UP000276103">
    <property type="component" value="Unassembled WGS sequence"/>
</dbReference>
<dbReference type="RefSeq" id="WP_127055615.1">
    <property type="nucleotide sequence ID" value="NZ_RSCM01000014.1"/>
</dbReference>
<sequence length="717" mass="81925">MKSLIQIGVLAHRDTQHTLQTWQATADYLTSELPEYHFAIVPLDFTQIGAVVEQNAVEFVITSPGIYVEFEALYGVNRLATLKHLRLGRAYTMFGGVIFCNADSDDIHTLNDLRGKRFIAVAENSFGGWKSAWREIVEAGINPYRDFQSLHFSNSHDAVVYAIQEGKADAGTISTNVLEQMALERKIDLKNFKIINQQTQYGEKFPFALSTRLYPEWPFAVTQQTSSDLAEQVAIALLKLPKDHPAAKAAKSEGWTIPLNYQSIHDCFQVLQVHPYKDFGKISSSFELAVKGSNDGLWDWNLETNEVFFSTRWKEMLGYKETDLPNHFEEWKQRLHPDDRDRVLTTFQQYFEGQLATCELEYRLQHRKGNYLWVLCRAILLRDVWNQPYRMAGSHTDITQRKQAEEELRQSELQLKTQTQHLQAALKELQQTQMQLIHSEKMSSLGQLVAGIAHEINNPVNFIYGNINYLEEYVQGLLNLVQTFQNCYPQPVDAVQEVMEKFEFGFVRTDLPLLLNSMRVGSERIRDIVNSLRNFSRLDEAEIKPVDIHEGIDNTLLILQHRLKLKSQKSTIVINKEYGNLPVVECSPGQLNQVFINILSNAIDALEETIIHKPKNFIPTITIRTKVIANRWVFIHIADNGLGMAEDTKLRVFDPFFTTKPVGQGTGLGLSISYQIVVERHTGKLNFFSEPGQGTEFQIQLPVCRNFAEPLATVKKG</sequence>
<name>A0A3S1C2T5_ANAVA</name>
<dbReference type="Pfam" id="PF12974">
    <property type="entry name" value="Phosphonate-bd"/>
    <property type="match status" value="1"/>
</dbReference>
<evidence type="ECO:0000256" key="3">
    <source>
        <dbReference type="ARBA" id="ARBA00022553"/>
    </source>
</evidence>
<feature type="domain" description="PAS" evidence="11">
    <location>
        <begin position="282"/>
        <end position="354"/>
    </location>
</feature>
<dbReference type="EMBL" id="RSCM01000014">
    <property type="protein sequence ID" value="RUS94233.1"/>
    <property type="molecule type" value="Genomic_DNA"/>
</dbReference>
<keyword evidence="9" id="KW-0175">Coiled coil</keyword>
<keyword evidence="3" id="KW-0597">Phosphoprotein</keyword>
<feature type="domain" description="Histidine kinase" evidence="10">
    <location>
        <begin position="451"/>
        <end position="705"/>
    </location>
</feature>
<evidence type="ECO:0000259" key="10">
    <source>
        <dbReference type="PROSITE" id="PS50109"/>
    </source>
</evidence>
<dbReference type="InterPro" id="IPR036097">
    <property type="entry name" value="HisK_dim/P_sf"/>
</dbReference>
<dbReference type="PRINTS" id="PR00344">
    <property type="entry name" value="BCTRLSENSOR"/>
</dbReference>
<keyword evidence="5" id="KW-0547">Nucleotide-binding</keyword>
<dbReference type="SUPFAM" id="SSF53850">
    <property type="entry name" value="Periplasmic binding protein-like II"/>
    <property type="match status" value="1"/>
</dbReference>
<dbReference type="SUPFAM" id="SSF55785">
    <property type="entry name" value="PYP-like sensor domain (PAS domain)"/>
    <property type="match status" value="1"/>
</dbReference>
<keyword evidence="6" id="KW-0418">Kinase</keyword>
<dbReference type="InterPro" id="IPR035965">
    <property type="entry name" value="PAS-like_dom_sf"/>
</dbReference>
<dbReference type="InterPro" id="IPR003661">
    <property type="entry name" value="HisK_dim/P_dom"/>
</dbReference>
<dbReference type="SUPFAM" id="SSF47384">
    <property type="entry name" value="Homodimeric domain of signal transducing histidine kinase"/>
    <property type="match status" value="1"/>
</dbReference>
<dbReference type="SMART" id="SM00388">
    <property type="entry name" value="HisKA"/>
    <property type="match status" value="1"/>
</dbReference>
<accession>A0A3S1C2T5</accession>
<evidence type="ECO:0000256" key="7">
    <source>
        <dbReference type="ARBA" id="ARBA00022840"/>
    </source>
</evidence>
<dbReference type="InterPro" id="IPR003594">
    <property type="entry name" value="HATPase_dom"/>
</dbReference>
<dbReference type="PANTHER" id="PTHR43065:SF10">
    <property type="entry name" value="PEROXIDE STRESS-ACTIVATED HISTIDINE KINASE MAK3"/>
    <property type="match status" value="1"/>
</dbReference>
<keyword evidence="4" id="KW-0808">Transferase</keyword>
<dbReference type="InterPro" id="IPR000014">
    <property type="entry name" value="PAS"/>
</dbReference>
<evidence type="ECO:0000256" key="9">
    <source>
        <dbReference type="SAM" id="Coils"/>
    </source>
</evidence>
<comment type="caution">
    <text evidence="13">The sequence shown here is derived from an EMBL/GenBank/DDBJ whole genome shotgun (WGS) entry which is preliminary data.</text>
</comment>
<evidence type="ECO:0000259" key="12">
    <source>
        <dbReference type="PROSITE" id="PS50113"/>
    </source>
</evidence>
<comment type="catalytic activity">
    <reaction evidence="1">
        <text>ATP + protein L-histidine = ADP + protein N-phospho-L-histidine.</text>
        <dbReference type="EC" id="2.7.13.3"/>
    </reaction>
</comment>
<evidence type="ECO:0000313" key="14">
    <source>
        <dbReference type="Proteomes" id="UP000276103"/>
    </source>
</evidence>
<evidence type="ECO:0000313" key="13">
    <source>
        <dbReference type="EMBL" id="RUS94233.1"/>
    </source>
</evidence>
<dbReference type="Gene3D" id="3.30.450.20">
    <property type="entry name" value="PAS domain"/>
    <property type="match status" value="1"/>
</dbReference>
<keyword evidence="7" id="KW-0067">ATP-binding</keyword>
<dbReference type="InterPro" id="IPR036890">
    <property type="entry name" value="HATPase_C_sf"/>
</dbReference>
<evidence type="ECO:0000256" key="2">
    <source>
        <dbReference type="ARBA" id="ARBA00012438"/>
    </source>
</evidence>
<dbReference type="InterPro" id="IPR013655">
    <property type="entry name" value="PAS_fold_3"/>
</dbReference>